<keyword evidence="2" id="KW-1185">Reference proteome</keyword>
<evidence type="ECO:0000313" key="2">
    <source>
        <dbReference type="Proteomes" id="UP000461768"/>
    </source>
</evidence>
<evidence type="ECO:0008006" key="3">
    <source>
        <dbReference type="Google" id="ProtNLM"/>
    </source>
</evidence>
<protein>
    <recommendedName>
        <fullName evidence="3">Fe-only nitrogenase accessory protein AnfO</fullName>
    </recommendedName>
</protein>
<accession>A0A7V7UBV5</accession>
<dbReference type="EMBL" id="WAGX01000005">
    <property type="protein sequence ID" value="KAB1438180.1"/>
    <property type="molecule type" value="Genomic_DNA"/>
</dbReference>
<gene>
    <name evidence="1" type="ORF">F7O84_11525</name>
</gene>
<dbReference type="AlphaFoldDB" id="A0A7V7UBV5"/>
<dbReference type="Pfam" id="PF09582">
    <property type="entry name" value="AnfO_nitrog"/>
    <property type="match status" value="1"/>
</dbReference>
<name>A0A7V7UBV5_9FIRM</name>
<dbReference type="Proteomes" id="UP000461768">
    <property type="component" value="Unassembled WGS sequence"/>
</dbReference>
<reference evidence="1 2" key="1">
    <citation type="submission" date="2019-09" db="EMBL/GenBank/DDBJ databases">
        <authorList>
            <person name="Valk L.C."/>
        </authorList>
    </citation>
    <scope>NUCLEOTIDE SEQUENCE [LARGE SCALE GENOMIC DNA]</scope>
    <source>
        <strain evidence="1">GalUA</strain>
    </source>
</reference>
<dbReference type="InterPro" id="IPR014287">
    <property type="entry name" value="Nase_Fe-Fe_AnfO"/>
</dbReference>
<dbReference type="RefSeq" id="WP_151145160.1">
    <property type="nucleotide sequence ID" value="NZ_WAGX01000005.1"/>
</dbReference>
<comment type="caution">
    <text evidence="1">The sequence shown here is derived from an EMBL/GenBank/DDBJ whole genome shotgun (WGS) entry which is preliminary data.</text>
</comment>
<organism evidence="1 2">
    <name type="scientific">Candidatus Galacturonatibacter soehngenii</name>
    <dbReference type="NCBI Taxonomy" id="2307010"/>
    <lineage>
        <taxon>Bacteria</taxon>
        <taxon>Bacillati</taxon>
        <taxon>Bacillota</taxon>
        <taxon>Clostridia</taxon>
        <taxon>Lachnospirales</taxon>
        <taxon>Lachnospiraceae</taxon>
        <taxon>Candidatus Galacturonatibacter</taxon>
    </lineage>
</organism>
<sequence length="213" mass="24924">MPKIGVILNEKQEIASLLDATKLIIYEKKEDGWKETKEVVDSFRQRDSISLMREFIEKFVHEMGDCKIIVASILTGIPFLMLDKKGFMLCEAKEISDQLFEEIGYDYAQMEQEKEKTTKSIKKDYPRTPVETKEAGIFELDLRKLQENHPEISSKMAILPFLKENTFYQLNLFCDHVMPWLEHHPIMARYQYRANKLEGSGYLICIAKRTCIT</sequence>
<evidence type="ECO:0000313" key="1">
    <source>
        <dbReference type="EMBL" id="KAB1438180.1"/>
    </source>
</evidence>
<proteinExistence type="predicted"/>
<reference evidence="1 2" key="2">
    <citation type="submission" date="2020-02" db="EMBL/GenBank/DDBJ databases">
        <title>Candidatus Galacturonibacter soehngenii shows hetero-acetogenic catabolism of galacturonic acid but lacks a canonical carbon monoxide dehydrogenase/acetyl-CoA synthase complex.</title>
        <authorList>
            <person name="Diender M."/>
            <person name="Stouten G.R."/>
            <person name="Petersen J.F."/>
            <person name="Nielsen P.H."/>
            <person name="Dueholm M.S."/>
            <person name="Pronk J.T."/>
            <person name="Van Loosdrecht M.C.M."/>
        </authorList>
    </citation>
    <scope>NUCLEOTIDE SEQUENCE [LARGE SCALE GENOMIC DNA]</scope>
    <source>
        <strain evidence="1">GalUA</strain>
    </source>
</reference>
<dbReference type="OrthoDB" id="200286at2"/>